<evidence type="ECO:0000256" key="1">
    <source>
        <dbReference type="SAM" id="MobiDB-lite"/>
    </source>
</evidence>
<comment type="caution">
    <text evidence="2">The sequence shown here is derived from an EMBL/GenBank/DDBJ whole genome shotgun (WGS) entry which is preliminary data.</text>
</comment>
<dbReference type="Proteomes" id="UP000325313">
    <property type="component" value="Unassembled WGS sequence"/>
</dbReference>
<feature type="region of interest" description="Disordered" evidence="1">
    <location>
        <begin position="25"/>
        <end position="61"/>
    </location>
</feature>
<proteinExistence type="predicted"/>
<evidence type="ECO:0000313" key="3">
    <source>
        <dbReference type="Proteomes" id="UP000325313"/>
    </source>
</evidence>
<dbReference type="EMBL" id="VDEP01000239">
    <property type="protein sequence ID" value="KAA1121122.1"/>
    <property type="molecule type" value="Genomic_DNA"/>
</dbReference>
<name>A0A5B0R6E3_PUCGR</name>
<accession>A0A5B0R6E3</accession>
<gene>
    <name evidence="2" type="ORF">PGTUg99_015754</name>
</gene>
<sequence>MIIEELQRPTTKGISFAKNSTSTLTIHSRPNGTLAPVIKNRDNNQRPSCLRPLDDVDLTFP</sequence>
<organism evidence="2 3">
    <name type="scientific">Puccinia graminis f. sp. tritici</name>
    <dbReference type="NCBI Taxonomy" id="56615"/>
    <lineage>
        <taxon>Eukaryota</taxon>
        <taxon>Fungi</taxon>
        <taxon>Dikarya</taxon>
        <taxon>Basidiomycota</taxon>
        <taxon>Pucciniomycotina</taxon>
        <taxon>Pucciniomycetes</taxon>
        <taxon>Pucciniales</taxon>
        <taxon>Pucciniaceae</taxon>
        <taxon>Puccinia</taxon>
    </lineage>
</organism>
<dbReference type="AlphaFoldDB" id="A0A5B0R6E3"/>
<evidence type="ECO:0000313" key="2">
    <source>
        <dbReference type="EMBL" id="KAA1121122.1"/>
    </source>
</evidence>
<reference evidence="2 3" key="1">
    <citation type="submission" date="2019-05" db="EMBL/GenBank/DDBJ databases">
        <title>Emergence of the Ug99 lineage of the wheat stem rust pathogen through somatic hybridization.</title>
        <authorList>
            <person name="Li F."/>
            <person name="Upadhyaya N.M."/>
            <person name="Sperschneider J."/>
            <person name="Matny O."/>
            <person name="Nguyen-Phuc H."/>
            <person name="Mago R."/>
            <person name="Raley C."/>
            <person name="Miller M.E."/>
            <person name="Silverstein K.A.T."/>
            <person name="Henningsen E."/>
            <person name="Hirsch C.D."/>
            <person name="Visser B."/>
            <person name="Pretorius Z.A."/>
            <person name="Steffenson B.J."/>
            <person name="Schwessinger B."/>
            <person name="Dodds P.N."/>
            <person name="Figueroa M."/>
        </authorList>
    </citation>
    <scope>NUCLEOTIDE SEQUENCE [LARGE SCALE GENOMIC DNA]</scope>
    <source>
        <strain evidence="2 3">Ug99</strain>
    </source>
</reference>
<protein>
    <submittedName>
        <fullName evidence="2">Uncharacterized protein</fullName>
    </submittedName>
</protein>